<dbReference type="Gene3D" id="1.25.40.10">
    <property type="entry name" value="Tetratricopeptide repeat domain"/>
    <property type="match status" value="1"/>
</dbReference>
<evidence type="ECO:0000313" key="2">
    <source>
        <dbReference type="Proteomes" id="UP000000447"/>
    </source>
</evidence>
<organism evidence="1 2">
    <name type="scientific">Thermomicrobium roseum (strain ATCC 27502 / DSM 5159 / P-2)</name>
    <dbReference type="NCBI Taxonomy" id="309801"/>
    <lineage>
        <taxon>Bacteria</taxon>
        <taxon>Pseudomonadati</taxon>
        <taxon>Thermomicrobiota</taxon>
        <taxon>Thermomicrobia</taxon>
        <taxon>Thermomicrobiales</taxon>
        <taxon>Thermomicrobiaceae</taxon>
        <taxon>Thermomicrobium</taxon>
    </lineage>
</organism>
<reference evidence="1 2" key="1">
    <citation type="journal article" date="2009" name="PLoS ONE">
        <title>Complete genome sequence of the aerobic CO-oxidizing thermophile Thermomicrobium roseum.</title>
        <authorList>
            <person name="Wu D."/>
            <person name="Raymond J."/>
            <person name="Wu M."/>
            <person name="Chatterji S."/>
            <person name="Ren Q."/>
            <person name="Graham J.E."/>
            <person name="Bryant D.A."/>
            <person name="Robb F."/>
            <person name="Colman A."/>
            <person name="Tallon L.J."/>
            <person name="Badger J.H."/>
            <person name="Madupu R."/>
            <person name="Ward N.L."/>
            <person name="Eisen J.A."/>
        </authorList>
    </citation>
    <scope>NUCLEOTIDE SEQUENCE [LARGE SCALE GENOMIC DNA]</scope>
    <source>
        <strain evidence="2">ATCC 27502 / DSM 5159 / P-2</strain>
    </source>
</reference>
<name>B9L271_THERP</name>
<protein>
    <recommendedName>
        <fullName evidence="3">Tetratricopeptide repeat protein</fullName>
    </recommendedName>
</protein>
<dbReference type="STRING" id="309801.trd_0053"/>
<accession>B9L271</accession>
<dbReference type="Proteomes" id="UP000000447">
    <property type="component" value="Chromosome"/>
</dbReference>
<sequence length="88" mass="10158">MPADLFLDLLDLGEGHVALHWARFRDAIALFQRVATRQSSSAWAAEAIYWWGVAVYLATHSREQLDGVWEHLRVRFPDSIWAARTRHA</sequence>
<dbReference type="InterPro" id="IPR011990">
    <property type="entry name" value="TPR-like_helical_dom_sf"/>
</dbReference>
<gene>
    <name evidence="1" type="ordered locus">trd_0053</name>
</gene>
<dbReference type="HOGENOM" id="CLU_2468014_0_0_0"/>
<dbReference type="KEGG" id="tro:trd_0053"/>
<evidence type="ECO:0000313" key="1">
    <source>
        <dbReference type="EMBL" id="ACM05223.1"/>
    </source>
</evidence>
<dbReference type="AlphaFoldDB" id="B9L271"/>
<keyword evidence="2" id="KW-1185">Reference proteome</keyword>
<proteinExistence type="predicted"/>
<dbReference type="eggNOG" id="COG1729">
    <property type="taxonomic scope" value="Bacteria"/>
</dbReference>
<evidence type="ECO:0008006" key="3">
    <source>
        <dbReference type="Google" id="ProtNLM"/>
    </source>
</evidence>
<dbReference type="EMBL" id="CP001275">
    <property type="protein sequence ID" value="ACM05223.1"/>
    <property type="molecule type" value="Genomic_DNA"/>
</dbReference>